<reference evidence="3 4" key="1">
    <citation type="submission" date="2023-03" db="EMBL/GenBank/DDBJ databases">
        <title>Bacillus Genome Sequencing.</title>
        <authorList>
            <person name="Dunlap C."/>
        </authorList>
    </citation>
    <scope>NUCLEOTIDE SEQUENCE [LARGE SCALE GENOMIC DNA]</scope>
    <source>
        <strain evidence="3 4">NRS-1717</strain>
    </source>
</reference>
<keyword evidence="4" id="KW-1185">Reference proteome</keyword>
<dbReference type="RefSeq" id="WP_066224262.1">
    <property type="nucleotide sequence ID" value="NZ_JARTFS010000002.1"/>
</dbReference>
<proteinExistence type="inferred from homology"/>
<comment type="similarity">
    <text evidence="1">Belongs to the initiator RepB protein family.</text>
</comment>
<dbReference type="Gene3D" id="1.10.10.10">
    <property type="entry name" value="Winged helix-like DNA-binding domain superfamily/Winged helix DNA-binding domain"/>
    <property type="match status" value="2"/>
</dbReference>
<dbReference type="InterPro" id="IPR000525">
    <property type="entry name" value="Initiator_Rep_WH1"/>
</dbReference>
<evidence type="ECO:0000256" key="1">
    <source>
        <dbReference type="ARBA" id="ARBA00038283"/>
    </source>
</evidence>
<dbReference type="Pfam" id="PF01051">
    <property type="entry name" value="Rep3_N"/>
    <property type="match status" value="1"/>
</dbReference>
<feature type="domain" description="Initiator Rep protein WH1" evidence="2">
    <location>
        <begin position="28"/>
        <end position="173"/>
    </location>
</feature>
<dbReference type="EMBL" id="JARTFS010000002">
    <property type="protein sequence ID" value="MED4400271.1"/>
    <property type="molecule type" value="Genomic_DNA"/>
</dbReference>
<protein>
    <submittedName>
        <fullName evidence="3">Replication initiation protein</fullName>
    </submittedName>
</protein>
<evidence type="ECO:0000313" key="3">
    <source>
        <dbReference type="EMBL" id="MED4400271.1"/>
    </source>
</evidence>
<dbReference type="SUPFAM" id="SSF46785">
    <property type="entry name" value="Winged helix' DNA-binding domain"/>
    <property type="match status" value="2"/>
</dbReference>
<dbReference type="Proteomes" id="UP001342826">
    <property type="component" value="Unassembled WGS sequence"/>
</dbReference>
<evidence type="ECO:0000313" key="4">
    <source>
        <dbReference type="Proteomes" id="UP001342826"/>
    </source>
</evidence>
<gene>
    <name evidence="3" type="ORF">P9271_02720</name>
</gene>
<dbReference type="InterPro" id="IPR036388">
    <property type="entry name" value="WH-like_DNA-bd_sf"/>
</dbReference>
<comment type="caution">
    <text evidence="3">The sequence shown here is derived from an EMBL/GenBank/DDBJ whole genome shotgun (WGS) entry which is preliminary data.</text>
</comment>
<dbReference type="InterPro" id="IPR036390">
    <property type="entry name" value="WH_DNA-bd_sf"/>
</dbReference>
<evidence type="ECO:0000259" key="2">
    <source>
        <dbReference type="Pfam" id="PF01051"/>
    </source>
</evidence>
<dbReference type="Pfam" id="PF21205">
    <property type="entry name" value="Rep3_C"/>
    <property type="match status" value="1"/>
</dbReference>
<organism evidence="3 4">
    <name type="scientific">Metabacillus fastidiosus</name>
    <dbReference type="NCBI Taxonomy" id="1458"/>
    <lineage>
        <taxon>Bacteria</taxon>
        <taxon>Bacillati</taxon>
        <taxon>Bacillota</taxon>
        <taxon>Bacilli</taxon>
        <taxon>Bacillales</taxon>
        <taxon>Bacillaceae</taxon>
        <taxon>Metabacillus</taxon>
    </lineage>
</organism>
<sequence>MPTSIDFPKQLTFDEEFVEEADLRPYYWVNQSNILINMKQNLSITERRIIFALVSLVQPDDTDFKTYTIQIKELANLIGVAEGSFYKRIEEAVDGLQSKQLIFEHGEGNKRIVDKITWVQRATYMHGQGIIRIKLSEDLAQYLLDLKTYTKYQLFNVLQLKSEYSWRIYELLKEREPWSKRIIKVSELREKLNIPDDKLTLMKNFKKVVLDKAQQEIEEKTDIRFDYEVHKKIGRRIDSFIFYIYKNTKNQLKQISPEAADYDIQQLLNLLITKKVRKDKAIEFVKKYHPRYIEDNLRYAMKMDVMENLAGYIVKAIEGNFAESEYKAEEAEASLYRLVIGNYESNISELTKRNLDGITEVYDYYEKLMLYEKPSTKEEINELVQQRELSLLKRIDQYQEYRREKNLPPLTLDDFEGTKFKHFFEKWELKNSLPF</sequence>
<accession>A0ABU6NWR8</accession>
<dbReference type="GeneID" id="301139167"/>
<name>A0ABU6NWR8_9BACI</name>